<dbReference type="GO" id="GO:0004181">
    <property type="term" value="F:metallocarboxypeptidase activity"/>
    <property type="evidence" value="ECO:0007669"/>
    <property type="project" value="UniProtKB-UniRule"/>
</dbReference>
<comment type="cofactor">
    <cofactor evidence="9">
        <name>Zn(2+)</name>
        <dbReference type="ChEBI" id="CHEBI:29105"/>
    </cofactor>
    <text evidence="9">Binds 1 zinc ion per subunit.</text>
</comment>
<dbReference type="KEGG" id="dti:Desti_2990"/>
<dbReference type="InterPro" id="IPR001333">
    <property type="entry name" value="Peptidase_M32_Taq"/>
</dbReference>
<dbReference type="SUPFAM" id="SSF55486">
    <property type="entry name" value="Metalloproteases ('zincins'), catalytic domain"/>
    <property type="match status" value="1"/>
</dbReference>
<keyword evidence="12" id="KW-1185">Reference proteome</keyword>
<dbReference type="Gene3D" id="1.10.1370.30">
    <property type="match status" value="1"/>
</dbReference>
<dbReference type="OrthoDB" id="9772308at2"/>
<dbReference type="EMBL" id="CP003360">
    <property type="protein sequence ID" value="AFM25656.1"/>
    <property type="molecule type" value="Genomic_DNA"/>
</dbReference>
<keyword evidence="3 8" id="KW-0479">Metal-binding</keyword>
<evidence type="ECO:0000313" key="11">
    <source>
        <dbReference type="EMBL" id="AFM25656.1"/>
    </source>
</evidence>
<dbReference type="PANTHER" id="PTHR34217">
    <property type="entry name" value="METAL-DEPENDENT CARBOXYPEPTIDASE"/>
    <property type="match status" value="1"/>
</dbReference>
<feature type="binding site" evidence="9">
    <location>
        <position position="297"/>
    </location>
    <ligand>
        <name>Zn(2+)</name>
        <dbReference type="ChEBI" id="CHEBI:29105"/>
        <note>catalytic</note>
    </ligand>
</feature>
<feature type="binding site" evidence="9">
    <location>
        <position position="271"/>
    </location>
    <ligand>
        <name>Zn(2+)</name>
        <dbReference type="ChEBI" id="CHEBI:29105"/>
        <note>catalytic</note>
    </ligand>
</feature>
<gene>
    <name evidence="11" type="ordered locus">Desti_2990</name>
</gene>
<evidence type="ECO:0000256" key="4">
    <source>
        <dbReference type="ARBA" id="ARBA00022801"/>
    </source>
</evidence>
<keyword evidence="5 8" id="KW-0482">Metalloprotease</keyword>
<dbReference type="HOGENOM" id="CLU_032916_1_1_7"/>
<dbReference type="EC" id="3.4.17.19" evidence="8"/>
<evidence type="ECO:0000256" key="9">
    <source>
        <dbReference type="PIRSR" id="PIRSR006615-1"/>
    </source>
</evidence>
<evidence type="ECO:0000256" key="2">
    <source>
        <dbReference type="ARBA" id="ARBA00022670"/>
    </source>
</evidence>
<protein>
    <recommendedName>
        <fullName evidence="8">Metal-dependent carboxypeptidase</fullName>
        <ecNumber evidence="8">3.4.17.19</ecNumber>
    </recommendedName>
</protein>
<dbReference type="Pfam" id="PF02074">
    <property type="entry name" value="Peptidase_M32"/>
    <property type="match status" value="1"/>
</dbReference>
<evidence type="ECO:0000256" key="8">
    <source>
        <dbReference type="PIRNR" id="PIRNR006615"/>
    </source>
</evidence>
<dbReference type="CDD" id="cd06460">
    <property type="entry name" value="M32_Taq"/>
    <property type="match status" value="1"/>
</dbReference>
<dbReference type="PRINTS" id="PR00998">
    <property type="entry name" value="CRBOXYPTASET"/>
</dbReference>
<evidence type="ECO:0000256" key="5">
    <source>
        <dbReference type="ARBA" id="ARBA00023049"/>
    </source>
</evidence>
<comment type="function">
    <text evidence="8">Broad specificity carboxypetidase that releases amino acids sequentially from the C-terminus, including neutral, aromatic, polar and basic residues.</text>
</comment>
<dbReference type="PROSITE" id="PS52034">
    <property type="entry name" value="PEPTIDASE_M32"/>
    <property type="match status" value="1"/>
</dbReference>
<dbReference type="GO" id="GO:0008270">
    <property type="term" value="F:zinc ion binding"/>
    <property type="evidence" value="ECO:0007669"/>
    <property type="project" value="UniProtKB-ARBA"/>
</dbReference>
<evidence type="ECO:0000256" key="7">
    <source>
        <dbReference type="ARBA" id="ARBA00061580"/>
    </source>
</evidence>
<evidence type="ECO:0000256" key="3">
    <source>
        <dbReference type="ARBA" id="ARBA00022723"/>
    </source>
</evidence>
<organism evidence="11 12">
    <name type="scientific">Desulfomonile tiedjei (strain ATCC 49306 / DSM 6799 / DCB-1)</name>
    <dbReference type="NCBI Taxonomy" id="706587"/>
    <lineage>
        <taxon>Bacteria</taxon>
        <taxon>Pseudomonadati</taxon>
        <taxon>Thermodesulfobacteriota</taxon>
        <taxon>Desulfomonilia</taxon>
        <taxon>Desulfomonilales</taxon>
        <taxon>Desulfomonilaceae</taxon>
        <taxon>Desulfomonile</taxon>
    </lineage>
</organism>
<reference evidence="12" key="1">
    <citation type="submission" date="2012-06" db="EMBL/GenBank/DDBJ databases">
        <title>Complete sequence of chromosome of Desulfomonile tiedjei DSM 6799.</title>
        <authorList>
            <person name="Lucas S."/>
            <person name="Copeland A."/>
            <person name="Lapidus A."/>
            <person name="Glavina del Rio T."/>
            <person name="Dalin E."/>
            <person name="Tice H."/>
            <person name="Bruce D."/>
            <person name="Goodwin L."/>
            <person name="Pitluck S."/>
            <person name="Peters L."/>
            <person name="Ovchinnikova G."/>
            <person name="Zeytun A."/>
            <person name="Lu M."/>
            <person name="Kyrpides N."/>
            <person name="Mavromatis K."/>
            <person name="Ivanova N."/>
            <person name="Brettin T."/>
            <person name="Detter J.C."/>
            <person name="Han C."/>
            <person name="Larimer F."/>
            <person name="Land M."/>
            <person name="Hauser L."/>
            <person name="Markowitz V."/>
            <person name="Cheng J.-F."/>
            <person name="Hugenholtz P."/>
            <person name="Woyke T."/>
            <person name="Wu D."/>
            <person name="Spring S."/>
            <person name="Schroeder M."/>
            <person name="Brambilla E."/>
            <person name="Klenk H.-P."/>
            <person name="Eisen J.A."/>
        </authorList>
    </citation>
    <scope>NUCLEOTIDE SEQUENCE [LARGE SCALE GENOMIC DNA]</scope>
    <source>
        <strain evidence="12">ATCC 49306 / DSM 6799 / DCB-1</strain>
    </source>
</reference>
<keyword evidence="2 8" id="KW-0645">Protease</keyword>
<feature type="active site" description="Proton donor/acceptor" evidence="10">
    <location>
        <position position="268"/>
    </location>
</feature>
<evidence type="ECO:0000256" key="6">
    <source>
        <dbReference type="ARBA" id="ARBA00052755"/>
    </source>
</evidence>
<comment type="catalytic activity">
    <reaction evidence="6 8">
        <text>Release of a C-terminal amino acid with broad specificity, except for -Pro.</text>
        <dbReference type="EC" id="3.4.17.19"/>
    </reaction>
</comment>
<keyword evidence="4 8" id="KW-0378">Hydrolase</keyword>
<keyword evidence="1 8" id="KW-0121">Carboxypeptidase</keyword>
<dbReference type="PIRSF" id="PIRSF006615">
    <property type="entry name" value="Zn_crbxpep_Taq"/>
    <property type="match status" value="1"/>
</dbReference>
<dbReference type="PANTHER" id="PTHR34217:SF1">
    <property type="entry name" value="CARBOXYPEPTIDASE 1"/>
    <property type="match status" value="1"/>
</dbReference>
<name>I4C7W5_DESTA</name>
<dbReference type="eggNOG" id="COG2317">
    <property type="taxonomic scope" value="Bacteria"/>
</dbReference>
<comment type="similarity">
    <text evidence="7 8">Belongs to the peptidase M32 family.</text>
</comment>
<dbReference type="AlphaFoldDB" id="I4C7W5"/>
<evidence type="ECO:0000256" key="1">
    <source>
        <dbReference type="ARBA" id="ARBA00022645"/>
    </source>
</evidence>
<dbReference type="PATRIC" id="fig|706587.4.peg.3395"/>
<evidence type="ECO:0000256" key="10">
    <source>
        <dbReference type="PIRSR" id="PIRSR006615-2"/>
    </source>
</evidence>
<feature type="binding site" evidence="9">
    <location>
        <position position="267"/>
    </location>
    <ligand>
        <name>Zn(2+)</name>
        <dbReference type="ChEBI" id="CHEBI:29105"/>
        <note>catalytic</note>
    </ligand>
</feature>
<dbReference type="Proteomes" id="UP000006055">
    <property type="component" value="Chromosome"/>
</dbReference>
<dbReference type="FunFam" id="1.10.1370.30:FF:000003">
    <property type="entry name" value="Thermostable carboxypeptidase 1"/>
    <property type="match status" value="1"/>
</dbReference>
<dbReference type="GO" id="GO:0006508">
    <property type="term" value="P:proteolysis"/>
    <property type="evidence" value="ECO:0007669"/>
    <property type="project" value="UniProtKB-UniRule"/>
</dbReference>
<evidence type="ECO:0000313" key="12">
    <source>
        <dbReference type="Proteomes" id="UP000006055"/>
    </source>
</evidence>
<dbReference type="STRING" id="706587.Desti_2990"/>
<proteinExistence type="inferred from homology"/>
<dbReference type="RefSeq" id="WP_014810793.1">
    <property type="nucleotide sequence ID" value="NC_018025.1"/>
</dbReference>
<keyword evidence="9" id="KW-0862">Zinc</keyword>
<dbReference type="MEROPS" id="M32.001"/>
<accession>I4C7W5</accession>
<sequence length="502" mass="57286">MNAQEAYEKLAARSKELTHLGSAVAVLGWDQRTQIPYKGHHTRAQVLATMAGIAHSKATDPAIGEWLSALDGSEFTKDSVSIEAVNYREWKRSFKRAVKIPHELAVELARATAEGQSVWERARPGNDWSTFAPYLEHIVSLKREEAEALGYENEPYDTLLDAYERAETASNLEPIFRKLNEALVKLLDRVAGSSRKPDPSLKRGNFPVQLQERFALDVARQLGYDLEAGRLDISAHPFTTGIGPGDVRITTRYDENYFNESFFAVIHETGHALYHQGLPLEHWGTPFCRPISLGVNESQSRMWENLVARSKEFWSHFYPEAQNRFQALSNVSLDDFYFSVNEVEPSLIRVEADEVTYNLHILLRFELEVLLLRKDLEVLDLPDAWNTKTKAYLKLMPPDYASGVMQDVHWSSGSIGYFPTYTLGNLYASQFFAQANKDLGNVTEQIRHGEFAPLLGWLREKIHSQGTRYLPRDLVRTVTGNDLDPTYFINYLEQKYSELYKI</sequence>